<dbReference type="SMART" id="SM00900">
    <property type="entry name" value="FMN_bind"/>
    <property type="match status" value="1"/>
</dbReference>
<comment type="similarity">
    <text evidence="6">Belongs to the RnfG family.</text>
</comment>
<feature type="domain" description="FMN-binding" evidence="7">
    <location>
        <begin position="100"/>
        <end position="193"/>
    </location>
</feature>
<gene>
    <name evidence="6" type="primary">rnfG</name>
    <name evidence="8" type="ORF">KQI88_04045</name>
</gene>
<dbReference type="HAMAP" id="MF_00479">
    <property type="entry name" value="RsxG_RnfG"/>
    <property type="match status" value="1"/>
</dbReference>
<keyword evidence="6" id="KW-1133">Transmembrane helix</keyword>
<keyword evidence="5 6" id="KW-0249">Electron transport</keyword>
<comment type="cofactor">
    <cofactor evidence="6">
        <name>FMN</name>
        <dbReference type="ChEBI" id="CHEBI:58210"/>
    </cofactor>
</comment>
<evidence type="ECO:0000256" key="6">
    <source>
        <dbReference type="HAMAP-Rule" id="MF_00479"/>
    </source>
</evidence>
<dbReference type="PANTHER" id="PTHR36118:SF1">
    <property type="entry name" value="ION-TRANSLOCATING OXIDOREDUCTASE COMPLEX SUBUNIT G"/>
    <property type="match status" value="1"/>
</dbReference>
<dbReference type="Proteomes" id="UP000779508">
    <property type="component" value="Unassembled WGS sequence"/>
</dbReference>
<keyword evidence="4 6" id="KW-0288">FMN</keyword>
<keyword evidence="6" id="KW-1003">Cell membrane</keyword>
<dbReference type="EMBL" id="JAHLQK010000001">
    <property type="protein sequence ID" value="MBU5675582.1"/>
    <property type="molecule type" value="Genomic_DNA"/>
</dbReference>
<dbReference type="PIRSF" id="PIRSF006091">
    <property type="entry name" value="E_trnsport_RnfG"/>
    <property type="match status" value="1"/>
</dbReference>
<comment type="caution">
    <text evidence="8">The sequence shown here is derived from an EMBL/GenBank/DDBJ whole genome shotgun (WGS) entry which is preliminary data.</text>
</comment>
<evidence type="ECO:0000256" key="5">
    <source>
        <dbReference type="ARBA" id="ARBA00022982"/>
    </source>
</evidence>
<evidence type="ECO:0000259" key="7">
    <source>
        <dbReference type="SMART" id="SM00900"/>
    </source>
</evidence>
<name>A0ABS6FZA6_9FIRM</name>
<dbReference type="PANTHER" id="PTHR36118">
    <property type="entry name" value="ION-TRANSLOCATING OXIDOREDUCTASE COMPLEX SUBUNIT G"/>
    <property type="match status" value="1"/>
</dbReference>
<protein>
    <recommendedName>
        <fullName evidence="6">Ion-translocating oxidoreductase complex subunit G</fullName>
        <ecNumber evidence="6">7.-.-.-</ecNumber>
    </recommendedName>
    <alternativeName>
        <fullName evidence="6">Rnf electron transport complex subunit G</fullName>
    </alternativeName>
</protein>
<accession>A0ABS6FZA6</accession>
<evidence type="ECO:0000256" key="1">
    <source>
        <dbReference type="ARBA" id="ARBA00022448"/>
    </source>
</evidence>
<keyword evidence="1 6" id="KW-0813">Transport</keyword>
<comment type="subcellular location">
    <subcellularLocation>
        <location evidence="6">Cell membrane</location>
        <topology evidence="6">Single-pass membrane protein</topology>
    </subcellularLocation>
</comment>
<keyword evidence="6" id="KW-1278">Translocase</keyword>
<proteinExistence type="inferred from homology"/>
<evidence type="ECO:0000256" key="4">
    <source>
        <dbReference type="ARBA" id="ARBA00022643"/>
    </source>
</evidence>
<evidence type="ECO:0000313" key="9">
    <source>
        <dbReference type="Proteomes" id="UP000779508"/>
    </source>
</evidence>
<keyword evidence="6" id="KW-0472">Membrane</keyword>
<dbReference type="InterPro" id="IPR007329">
    <property type="entry name" value="FMN-bd"/>
</dbReference>
<dbReference type="Pfam" id="PF04205">
    <property type="entry name" value="FMN_bind"/>
    <property type="match status" value="1"/>
</dbReference>
<feature type="modified residue" description="FMN phosphoryl threonine" evidence="6">
    <location>
        <position position="176"/>
    </location>
</feature>
<evidence type="ECO:0000256" key="2">
    <source>
        <dbReference type="ARBA" id="ARBA00022553"/>
    </source>
</evidence>
<evidence type="ECO:0000256" key="3">
    <source>
        <dbReference type="ARBA" id="ARBA00022630"/>
    </source>
</evidence>
<keyword evidence="2 6" id="KW-0597">Phosphoprotein</keyword>
<organism evidence="8 9">
    <name type="scientific">Alkaliphilus flagellatus</name>
    <dbReference type="NCBI Taxonomy" id="2841507"/>
    <lineage>
        <taxon>Bacteria</taxon>
        <taxon>Bacillati</taxon>
        <taxon>Bacillota</taxon>
        <taxon>Clostridia</taxon>
        <taxon>Peptostreptococcales</taxon>
        <taxon>Natronincolaceae</taxon>
        <taxon>Alkaliphilus</taxon>
    </lineage>
</organism>
<keyword evidence="6" id="KW-0812">Transmembrane</keyword>
<sequence>MKKFSFRPVIFMIIVTVIYTGVLATINEVTKDRVLSNKEVKKQSALLYVLDIPTKGKNPSEINKLFNSHFKVVESENDIYYEGYKDNSLVANIYPVQGNALWGSLEGLIGLTPDLNKIVGIEFLSHNETPGLGGRIDEDWFKEQFREVLISKEVSRDYINYKPNMGGTVDSISGATVTSNSVLNIINENIEKVILGKRGDK</sequence>
<dbReference type="InterPro" id="IPR010209">
    <property type="entry name" value="Ion_transpt_RnfG/RsxG"/>
</dbReference>
<dbReference type="RefSeq" id="WP_216415051.1">
    <property type="nucleotide sequence ID" value="NZ_JAHLQK010000001.1"/>
</dbReference>
<comment type="function">
    <text evidence="6">Part of a membrane-bound complex that couples electron transfer with translocation of ions across the membrane.</text>
</comment>
<keyword evidence="3 6" id="KW-0285">Flavoprotein</keyword>
<keyword evidence="9" id="KW-1185">Reference proteome</keyword>
<evidence type="ECO:0000313" key="8">
    <source>
        <dbReference type="EMBL" id="MBU5675582.1"/>
    </source>
</evidence>
<dbReference type="EC" id="7.-.-.-" evidence="6"/>
<reference evidence="8 9" key="1">
    <citation type="submission" date="2021-06" db="EMBL/GenBank/DDBJ databases">
        <authorList>
            <person name="Sun Q."/>
            <person name="Li D."/>
        </authorList>
    </citation>
    <scope>NUCLEOTIDE SEQUENCE [LARGE SCALE GENOMIC DNA]</scope>
    <source>
        <strain evidence="8 9">MSJ-5</strain>
    </source>
</reference>
<comment type="subunit">
    <text evidence="6">The complex is composed of six subunits: RnfA, RnfB, RnfC, RnfD, RnfE and RnfG.</text>
</comment>